<feature type="domain" description="Type II secretion system protein GspF" evidence="8">
    <location>
        <begin position="231"/>
        <end position="354"/>
    </location>
</feature>
<keyword evidence="5 7" id="KW-1133">Transmembrane helix</keyword>
<dbReference type="Proteomes" id="UP000228533">
    <property type="component" value="Unassembled WGS sequence"/>
</dbReference>
<comment type="similarity">
    <text evidence="2">Belongs to the GSP F family.</text>
</comment>
<keyword evidence="4 7" id="KW-0812">Transmembrane</keyword>
<dbReference type="PRINTS" id="PR00812">
    <property type="entry name" value="BCTERIALGSPF"/>
</dbReference>
<evidence type="ECO:0000256" key="4">
    <source>
        <dbReference type="ARBA" id="ARBA00022692"/>
    </source>
</evidence>
<dbReference type="GO" id="GO:0005886">
    <property type="term" value="C:plasma membrane"/>
    <property type="evidence" value="ECO:0007669"/>
    <property type="project" value="UniProtKB-SubCell"/>
</dbReference>
<dbReference type="Gene3D" id="1.20.81.30">
    <property type="entry name" value="Type II secretion system (T2SS), domain F"/>
    <property type="match status" value="2"/>
</dbReference>
<organism evidence="9 10">
    <name type="scientific">Candidatus Falkowbacteria bacterium CG10_big_fil_rev_8_21_14_0_10_37_14</name>
    <dbReference type="NCBI Taxonomy" id="1974561"/>
    <lineage>
        <taxon>Bacteria</taxon>
        <taxon>Candidatus Falkowiibacteriota</taxon>
    </lineage>
</organism>
<dbReference type="Pfam" id="PF00482">
    <property type="entry name" value="T2SSF"/>
    <property type="match status" value="2"/>
</dbReference>
<evidence type="ECO:0000313" key="9">
    <source>
        <dbReference type="EMBL" id="PIT96077.1"/>
    </source>
</evidence>
<evidence type="ECO:0000256" key="3">
    <source>
        <dbReference type="ARBA" id="ARBA00022475"/>
    </source>
</evidence>
<keyword evidence="6 7" id="KW-0472">Membrane</keyword>
<evidence type="ECO:0000256" key="1">
    <source>
        <dbReference type="ARBA" id="ARBA00004651"/>
    </source>
</evidence>
<evidence type="ECO:0000256" key="6">
    <source>
        <dbReference type="ARBA" id="ARBA00023136"/>
    </source>
</evidence>
<feature type="transmembrane region" description="Helical" evidence="7">
    <location>
        <begin position="124"/>
        <end position="146"/>
    </location>
</feature>
<protein>
    <recommendedName>
        <fullName evidence="8">Type II secretion system protein GspF domain-containing protein</fullName>
    </recommendedName>
</protein>
<dbReference type="InterPro" id="IPR018076">
    <property type="entry name" value="T2SS_GspF_dom"/>
</dbReference>
<evidence type="ECO:0000256" key="2">
    <source>
        <dbReference type="ARBA" id="ARBA00005745"/>
    </source>
</evidence>
<reference evidence="10" key="1">
    <citation type="submission" date="2017-09" db="EMBL/GenBank/DDBJ databases">
        <title>Depth-based differentiation of microbial function through sediment-hosted aquifers and enrichment of novel symbionts in the deep terrestrial subsurface.</title>
        <authorList>
            <person name="Probst A.J."/>
            <person name="Ladd B."/>
            <person name="Jarett J.K."/>
            <person name="Geller-Mcgrath D.E."/>
            <person name="Sieber C.M.K."/>
            <person name="Emerson J.B."/>
            <person name="Anantharaman K."/>
            <person name="Thomas B.C."/>
            <person name="Malmstrom R."/>
            <person name="Stieglmeier M."/>
            <person name="Klingl A."/>
            <person name="Woyke T."/>
            <person name="Ryan C.M."/>
            <person name="Banfield J.F."/>
        </authorList>
    </citation>
    <scope>NUCLEOTIDE SEQUENCE [LARGE SCALE GENOMIC DNA]</scope>
</reference>
<evidence type="ECO:0000259" key="8">
    <source>
        <dbReference type="Pfam" id="PF00482"/>
    </source>
</evidence>
<gene>
    <name evidence="9" type="ORF">COT94_02330</name>
</gene>
<accession>A0A2M6WTF7</accession>
<feature type="transmembrane region" description="Helical" evidence="7">
    <location>
        <begin position="176"/>
        <end position="199"/>
    </location>
</feature>
<feature type="transmembrane region" description="Helical" evidence="7">
    <location>
        <begin position="335"/>
        <end position="359"/>
    </location>
</feature>
<evidence type="ECO:0000256" key="5">
    <source>
        <dbReference type="ARBA" id="ARBA00022989"/>
    </source>
</evidence>
<keyword evidence="3" id="KW-1003">Cell membrane</keyword>
<dbReference type="InterPro" id="IPR003004">
    <property type="entry name" value="GspF/PilC"/>
</dbReference>
<feature type="domain" description="Type II secretion system protein GspF" evidence="8">
    <location>
        <begin position="26"/>
        <end position="147"/>
    </location>
</feature>
<dbReference type="PANTHER" id="PTHR30012:SF0">
    <property type="entry name" value="TYPE II SECRETION SYSTEM PROTEIN F-RELATED"/>
    <property type="match status" value="1"/>
</dbReference>
<dbReference type="AlphaFoldDB" id="A0A2M6WTF7"/>
<dbReference type="EMBL" id="PFAM01000013">
    <property type="protein sequence ID" value="PIT96077.1"/>
    <property type="molecule type" value="Genomic_DNA"/>
</dbReference>
<proteinExistence type="inferred from homology"/>
<comment type="caution">
    <text evidence="9">The sequence shown here is derived from an EMBL/GenBank/DDBJ whole genome shotgun (WGS) entry which is preliminary data.</text>
</comment>
<sequence>MKNNFFGSIAQNINIWSSGHDREYLVDNLSLLVGSGLTVPDALKATMTGVKTKTMTKTVTDIKDNVEAGVPLWKAMEKTKIFKSHVVSLIKIGEETGRLANNLKVVRTEQQKELDLRSKVRSAMIYPIFVFCLTGIVALGIAWFVLPRITQVFTQMNMTLPLITKVLIWLGDALEAYGMIIIPVALVIIFLTAFFLFYFSLTKFLGQRLLFVLPGIGRLMQDVELARFGYLLGLLLEAGLPIIQAIKSLSETATFQDYQIFYEYLANEIDDGRTFNDSFLSYYKLKRLVPTSVQQLIVTGERSGNLAGTLLSIGATYEAKSDITAKNLSVILEPILLVLVASGVIAVALSVILPVYSLIGSLSIQ</sequence>
<dbReference type="PANTHER" id="PTHR30012">
    <property type="entry name" value="GENERAL SECRETION PATHWAY PROTEIN"/>
    <property type="match status" value="1"/>
</dbReference>
<dbReference type="InterPro" id="IPR042094">
    <property type="entry name" value="T2SS_GspF_sf"/>
</dbReference>
<evidence type="ECO:0000256" key="7">
    <source>
        <dbReference type="SAM" id="Phobius"/>
    </source>
</evidence>
<evidence type="ECO:0000313" key="10">
    <source>
        <dbReference type="Proteomes" id="UP000228533"/>
    </source>
</evidence>
<comment type="subcellular location">
    <subcellularLocation>
        <location evidence="1">Cell membrane</location>
        <topology evidence="1">Multi-pass membrane protein</topology>
    </subcellularLocation>
</comment>
<name>A0A2M6WTF7_9BACT</name>